<keyword evidence="2" id="KW-1185">Reference proteome</keyword>
<organism evidence="1 2">
    <name type="scientific">Pedobacter africanus</name>
    <dbReference type="NCBI Taxonomy" id="151894"/>
    <lineage>
        <taxon>Bacteria</taxon>
        <taxon>Pseudomonadati</taxon>
        <taxon>Bacteroidota</taxon>
        <taxon>Sphingobacteriia</taxon>
        <taxon>Sphingobacteriales</taxon>
        <taxon>Sphingobacteriaceae</taxon>
        <taxon>Pedobacter</taxon>
    </lineage>
</organism>
<dbReference type="Proteomes" id="UP001246858">
    <property type="component" value="Unassembled WGS sequence"/>
</dbReference>
<sequence>MKTWSLIVVFCLMINIPCFSQYSFVLNAFSATLTGKKIYLSFMDFTTLRFVRVDSCVVTNNLIKMQGKMTQPASLVRFSVLHKGKSVASNFFLDSGINNFNMELINDRGLLKLQSNSKSNHIDNELKNIFNAKAASTKINGYYQVTAALNSEIIAEQMKALHAYKNNFTAILSLYLIGKTTTNVGDAKKILTTLAIFEDSIRNSEIGKKLYDEKLALITNTESSKIGNKVKEFVINDIDNKKFNNNDLKGQNYLIVFSATWCGPCQEQLPRLKEIYKNYKSKGLKVVYFNNDDDVARWKKHVQLNKLDWINVSERLKPSVSKIQKSFGVYAIPTCLLVNKDGMIVYNSDQMDTELYQLETYIKKTLE</sequence>
<keyword evidence="1" id="KW-0413">Isomerase</keyword>
<accession>A0ACC6KSM3</accession>
<gene>
    <name evidence="1" type="ORF">J2X78_000747</name>
</gene>
<evidence type="ECO:0000313" key="1">
    <source>
        <dbReference type="EMBL" id="MDR6782195.1"/>
    </source>
</evidence>
<dbReference type="EMBL" id="JAVDTF010000001">
    <property type="protein sequence ID" value="MDR6782195.1"/>
    <property type="molecule type" value="Genomic_DNA"/>
</dbReference>
<comment type="caution">
    <text evidence="1">The sequence shown here is derived from an EMBL/GenBank/DDBJ whole genome shotgun (WGS) entry which is preliminary data.</text>
</comment>
<reference evidence="1" key="1">
    <citation type="submission" date="2023-07" db="EMBL/GenBank/DDBJ databases">
        <title>Sorghum-associated microbial communities from plants grown in Nebraska, USA.</title>
        <authorList>
            <person name="Schachtman D."/>
        </authorList>
    </citation>
    <scope>NUCLEOTIDE SEQUENCE</scope>
    <source>
        <strain evidence="1">2697</strain>
    </source>
</reference>
<name>A0ACC6KSM3_9SPHI</name>
<evidence type="ECO:0000313" key="2">
    <source>
        <dbReference type="Proteomes" id="UP001246858"/>
    </source>
</evidence>
<proteinExistence type="predicted"/>
<protein>
    <submittedName>
        <fullName evidence="1">Thiol-disulfide isomerase/thioredoxin</fullName>
    </submittedName>
</protein>